<evidence type="ECO:0000313" key="8">
    <source>
        <dbReference type="Proteomes" id="UP001595075"/>
    </source>
</evidence>
<dbReference type="InterPro" id="IPR056513">
    <property type="entry name" value="INO80F"/>
</dbReference>
<evidence type="ECO:0000313" key="7">
    <source>
        <dbReference type="EMBL" id="KAL2064220.1"/>
    </source>
</evidence>
<feature type="DNA-binding region" description="HMG box" evidence="3">
    <location>
        <begin position="181"/>
        <end position="252"/>
    </location>
</feature>
<dbReference type="InterPro" id="IPR036910">
    <property type="entry name" value="HMG_box_dom_sf"/>
</dbReference>
<feature type="compositionally biased region" description="Polar residues" evidence="5">
    <location>
        <begin position="114"/>
        <end position="154"/>
    </location>
</feature>
<evidence type="ECO:0000256" key="3">
    <source>
        <dbReference type="PROSITE-ProRule" id="PRU00267"/>
    </source>
</evidence>
<accession>A0ABR4C2T5</accession>
<name>A0ABR4C2T5_9HELO</name>
<keyword evidence="8" id="KW-1185">Reference proteome</keyword>
<keyword evidence="4" id="KW-0175">Coiled coil</keyword>
<dbReference type="Gene3D" id="1.10.30.10">
    <property type="entry name" value="High mobility group box domain"/>
    <property type="match status" value="1"/>
</dbReference>
<dbReference type="EMBL" id="JAZHXI010000014">
    <property type="protein sequence ID" value="KAL2064220.1"/>
    <property type="molecule type" value="Genomic_DNA"/>
</dbReference>
<dbReference type="SUPFAM" id="SSF47095">
    <property type="entry name" value="HMG-box"/>
    <property type="match status" value="1"/>
</dbReference>
<dbReference type="PROSITE" id="PS50118">
    <property type="entry name" value="HMG_BOX_2"/>
    <property type="match status" value="1"/>
</dbReference>
<feature type="compositionally biased region" description="Basic and acidic residues" evidence="5">
    <location>
        <begin position="100"/>
        <end position="109"/>
    </location>
</feature>
<feature type="compositionally biased region" description="Acidic residues" evidence="5">
    <location>
        <begin position="267"/>
        <end position="276"/>
    </location>
</feature>
<feature type="region of interest" description="Disordered" evidence="5">
    <location>
        <begin position="228"/>
        <end position="296"/>
    </location>
</feature>
<dbReference type="Proteomes" id="UP001595075">
    <property type="component" value="Unassembled WGS sequence"/>
</dbReference>
<feature type="domain" description="HMG box" evidence="6">
    <location>
        <begin position="181"/>
        <end position="252"/>
    </location>
</feature>
<evidence type="ECO:0000256" key="1">
    <source>
        <dbReference type="ARBA" id="ARBA00004123"/>
    </source>
</evidence>
<comment type="caution">
    <text evidence="7">The sequence shown here is derived from an EMBL/GenBank/DDBJ whole genome shotgun (WGS) entry which is preliminary data.</text>
</comment>
<sequence>MAPPSGSVPPELPPSVEEAYKRKCIELKQRLNEVEAANDAQRLRIERARRSVYKMRLERAFLLEQLAKRTSTNVEDSEGSPSPPPSPKEKPLRTKRGHRKPDFLTEMGDRPGSQFIQQGQGPATLSPSSEAFSHTQTSHNHPDQFRNSTPQAQNIAPKRSIPTNGTHSAAGPNANSAPSQIRRPKNAFEFYCNETRPILESEHQKEIAEDNFNMDAVLATGWSSLDSEKREQFTQGFEQSKKATDVEKEADIATGATAVTQSRPAEEADEDTEMADDAGTTGGAVEAGGFTAVNRT</sequence>
<evidence type="ECO:0000256" key="2">
    <source>
        <dbReference type="ARBA" id="ARBA00023242"/>
    </source>
</evidence>
<comment type="subcellular location">
    <subcellularLocation>
        <location evidence="1">Nucleus</location>
    </subcellularLocation>
</comment>
<feature type="coiled-coil region" evidence="4">
    <location>
        <begin position="17"/>
        <end position="51"/>
    </location>
</feature>
<gene>
    <name evidence="7" type="ORF">VTL71DRAFT_4714</name>
</gene>
<keyword evidence="2 3" id="KW-0539">Nucleus</keyword>
<organism evidence="7 8">
    <name type="scientific">Oculimacula yallundae</name>
    <dbReference type="NCBI Taxonomy" id="86028"/>
    <lineage>
        <taxon>Eukaryota</taxon>
        <taxon>Fungi</taxon>
        <taxon>Dikarya</taxon>
        <taxon>Ascomycota</taxon>
        <taxon>Pezizomycotina</taxon>
        <taxon>Leotiomycetes</taxon>
        <taxon>Helotiales</taxon>
        <taxon>Ploettnerulaceae</taxon>
        <taxon>Oculimacula</taxon>
    </lineage>
</organism>
<feature type="region of interest" description="Disordered" evidence="5">
    <location>
        <begin position="69"/>
        <end position="181"/>
    </location>
</feature>
<keyword evidence="3" id="KW-0238">DNA-binding</keyword>
<feature type="compositionally biased region" description="Low complexity" evidence="5">
    <location>
        <begin position="168"/>
        <end position="179"/>
    </location>
</feature>
<dbReference type="InterPro" id="IPR009071">
    <property type="entry name" value="HMG_box_dom"/>
</dbReference>
<evidence type="ECO:0000259" key="6">
    <source>
        <dbReference type="PROSITE" id="PS50118"/>
    </source>
</evidence>
<proteinExistence type="predicted"/>
<feature type="compositionally biased region" description="Basic and acidic residues" evidence="5">
    <location>
        <begin position="239"/>
        <end position="251"/>
    </location>
</feature>
<evidence type="ECO:0000256" key="4">
    <source>
        <dbReference type="SAM" id="Coils"/>
    </source>
</evidence>
<feature type="compositionally biased region" description="Low complexity" evidence="5">
    <location>
        <begin position="287"/>
        <end position="296"/>
    </location>
</feature>
<protein>
    <recommendedName>
        <fullName evidence="6">HMG box domain-containing protein</fullName>
    </recommendedName>
</protein>
<evidence type="ECO:0000256" key="5">
    <source>
        <dbReference type="SAM" id="MobiDB-lite"/>
    </source>
</evidence>
<dbReference type="Pfam" id="PF24245">
    <property type="entry name" value="INO80F"/>
    <property type="match status" value="1"/>
</dbReference>
<reference evidence="7 8" key="1">
    <citation type="journal article" date="2024" name="Commun. Biol.">
        <title>Comparative genomic analysis of thermophilic fungi reveals convergent evolutionary adaptations and gene losses.</title>
        <authorList>
            <person name="Steindorff A.S."/>
            <person name="Aguilar-Pontes M.V."/>
            <person name="Robinson A.J."/>
            <person name="Andreopoulos B."/>
            <person name="LaButti K."/>
            <person name="Kuo A."/>
            <person name="Mondo S."/>
            <person name="Riley R."/>
            <person name="Otillar R."/>
            <person name="Haridas S."/>
            <person name="Lipzen A."/>
            <person name="Grimwood J."/>
            <person name="Schmutz J."/>
            <person name="Clum A."/>
            <person name="Reid I.D."/>
            <person name="Moisan M.C."/>
            <person name="Butler G."/>
            <person name="Nguyen T.T.M."/>
            <person name="Dewar K."/>
            <person name="Conant G."/>
            <person name="Drula E."/>
            <person name="Henrissat B."/>
            <person name="Hansel C."/>
            <person name="Singer S."/>
            <person name="Hutchinson M.I."/>
            <person name="de Vries R.P."/>
            <person name="Natvig D.O."/>
            <person name="Powell A.J."/>
            <person name="Tsang A."/>
            <person name="Grigoriev I.V."/>
        </authorList>
    </citation>
    <scope>NUCLEOTIDE SEQUENCE [LARGE SCALE GENOMIC DNA]</scope>
    <source>
        <strain evidence="7 8">CBS 494.80</strain>
    </source>
</reference>